<dbReference type="PANTHER" id="PTHR38471">
    <property type="entry name" value="FOUR HELIX BUNDLE PROTEIN"/>
    <property type="match status" value="1"/>
</dbReference>
<dbReference type="NCBIfam" id="TIGR02436">
    <property type="entry name" value="four helix bundle protein"/>
    <property type="match status" value="1"/>
</dbReference>
<accession>A0ABQ1VB43</accession>
<organism evidence="1 2">
    <name type="scientific">Echinicola rosea</name>
    <dbReference type="NCBI Taxonomy" id="1807691"/>
    <lineage>
        <taxon>Bacteria</taxon>
        <taxon>Pseudomonadati</taxon>
        <taxon>Bacteroidota</taxon>
        <taxon>Cytophagia</taxon>
        <taxon>Cytophagales</taxon>
        <taxon>Cyclobacteriaceae</taxon>
        <taxon>Echinicola</taxon>
    </lineage>
</organism>
<dbReference type="SUPFAM" id="SSF158446">
    <property type="entry name" value="IVS-encoded protein-like"/>
    <property type="match status" value="1"/>
</dbReference>
<dbReference type="EMBL" id="BMIU01000028">
    <property type="protein sequence ID" value="GGF47909.1"/>
    <property type="molecule type" value="Genomic_DNA"/>
</dbReference>
<dbReference type="Proteomes" id="UP000647339">
    <property type="component" value="Unassembled WGS sequence"/>
</dbReference>
<name>A0ABQ1VB43_9BACT</name>
<protein>
    <recommendedName>
        <fullName evidence="3">Four helix bundle protein</fullName>
    </recommendedName>
</protein>
<evidence type="ECO:0008006" key="3">
    <source>
        <dbReference type="Google" id="ProtNLM"/>
    </source>
</evidence>
<dbReference type="Gene3D" id="1.20.1440.60">
    <property type="entry name" value="23S rRNA-intervening sequence"/>
    <property type="match status" value="1"/>
</dbReference>
<reference evidence="2" key="1">
    <citation type="journal article" date="2019" name="Int. J. Syst. Evol. Microbiol.">
        <title>The Global Catalogue of Microorganisms (GCM) 10K type strain sequencing project: providing services to taxonomists for standard genome sequencing and annotation.</title>
        <authorList>
            <consortium name="The Broad Institute Genomics Platform"/>
            <consortium name="The Broad Institute Genome Sequencing Center for Infectious Disease"/>
            <person name="Wu L."/>
            <person name="Ma J."/>
        </authorList>
    </citation>
    <scope>NUCLEOTIDE SEQUENCE [LARGE SCALE GENOMIC DNA]</scope>
    <source>
        <strain evidence="2">CGMCC 1.15407</strain>
    </source>
</reference>
<dbReference type="InterPro" id="IPR012657">
    <property type="entry name" value="23S_rRNA-intervening_sequence"/>
</dbReference>
<dbReference type="RefSeq" id="WP_222840298.1">
    <property type="nucleotide sequence ID" value="NZ_BMIU01000028.1"/>
</dbReference>
<evidence type="ECO:0000313" key="2">
    <source>
        <dbReference type="Proteomes" id="UP000647339"/>
    </source>
</evidence>
<comment type="caution">
    <text evidence="1">The sequence shown here is derived from an EMBL/GenBank/DDBJ whole genome shotgun (WGS) entry which is preliminary data.</text>
</comment>
<dbReference type="InterPro" id="IPR036583">
    <property type="entry name" value="23S_rRNA_IVS_sf"/>
</dbReference>
<evidence type="ECO:0000313" key="1">
    <source>
        <dbReference type="EMBL" id="GGF47909.1"/>
    </source>
</evidence>
<sequence>MDYVERFKDLKVYKASRQLSWEIFKVIKYFPNEETYSLTDQVRRSSRSLKAQIAEAWEKRNYEKHFISKLIDADVEQLETQHCIETALDCKYPSGATSDYLRELYKSIGKMHNAM</sequence>
<proteinExistence type="predicted"/>
<keyword evidence="2" id="KW-1185">Reference proteome</keyword>
<gene>
    <name evidence="1" type="ORF">GCM10011339_40600</name>
</gene>
<dbReference type="Pfam" id="PF05635">
    <property type="entry name" value="23S_rRNA_IVP"/>
    <property type="match status" value="1"/>
</dbReference>
<dbReference type="PANTHER" id="PTHR38471:SF2">
    <property type="entry name" value="FOUR HELIX BUNDLE PROTEIN"/>
    <property type="match status" value="1"/>
</dbReference>